<evidence type="ECO:0000256" key="6">
    <source>
        <dbReference type="SAM" id="Phobius"/>
    </source>
</evidence>
<protein>
    <recommendedName>
        <fullName evidence="7">SSD domain-containing protein</fullName>
    </recommendedName>
</protein>
<proteinExistence type="predicted"/>
<feature type="transmembrane region" description="Helical" evidence="6">
    <location>
        <begin position="648"/>
        <end position="668"/>
    </location>
</feature>
<dbReference type="SUPFAM" id="SSF82866">
    <property type="entry name" value="Multidrug efflux transporter AcrB transmembrane domain"/>
    <property type="match status" value="2"/>
</dbReference>
<keyword evidence="3 6" id="KW-0812">Transmembrane</keyword>
<sequence>MQRLLNLTAAYPWPIFALLTLISVGAASQLHKLEIHISPQALTVEGDPAKIFYETTVETFGSDNVTVIFIRDEHLFERSRIEAIRSVVNALESLPFVSHTQSLFSVPYLRVIDEFVHTQPFLQKAPSTEADEQRLQKAALKKPFVRNNLLSQDVTVIAINVYLTNIGKSHSDTQAAAEIEIAIEPLKKKVAEVFQIGLPYVRTAIRDHIHQDEMTIMPLAVSVLMLSLFLALRRPNGALIPFLTASLSVLWTLGFMAFFSIPVNVLTAIVPVLLIIIGSTEDIHLMAEYYEGTLSGHGRCEAIGYMTHRMGLVVSLTFLTSYLGFLSIATSPIQLVSEFGLVASTGLAINFLITLSLVPAFLSLFGDRYPVTAFTRTHPLRNHFVSLINHTVLSRRKTILVLFICILSISIYGASSIEINNNIFDYFDENAPISERAHKLHSALSGLETFTIVLDGHIDGTFLKQRYLEEANTLQNFLDAHPAFDFTVSFVNYLALLNSVVNESGEPELPDNDDVINELMIFVRQKDIDNLMSPDFSNTCIIVRHNIGSSSQLNAALHDLRQFIDANIDKDLNVQITGGSILSNNAADYMVEGQARSLGLMLIVIFTVISLLFVNIKAGILALIPNAFPILVLFGVMGFMGIPLDTGTAMIAAISLGICVDHTMHFMVRFNRQLHQQNDERKAIRETIFAEAIPITAASLSLASGLGVMVFSSFTPVVYFGALSAMVMLLAFIANFFITPILLSYTRLITLWDLLSLRTRTKLSGNCPLFKGMRTGQIKRIILLGDLRT</sequence>
<feature type="transmembrane region" description="Helical" evidence="6">
    <location>
        <begin position="623"/>
        <end position="642"/>
    </location>
</feature>
<gene>
    <name evidence="8" type="ORF">DIZ79_17240</name>
</gene>
<name>A0A370DHB0_9GAMM</name>
<feature type="transmembrane region" description="Helical" evidence="6">
    <location>
        <begin position="341"/>
        <end position="366"/>
    </location>
</feature>
<evidence type="ECO:0000313" key="9">
    <source>
        <dbReference type="Proteomes" id="UP000255508"/>
    </source>
</evidence>
<feature type="transmembrane region" description="Helical" evidence="6">
    <location>
        <begin position="688"/>
        <end position="711"/>
    </location>
</feature>
<dbReference type="AlphaFoldDB" id="A0A370DHB0"/>
<dbReference type="PANTHER" id="PTHR33406:SF12">
    <property type="entry name" value="BLR2997 PROTEIN"/>
    <property type="match status" value="1"/>
</dbReference>
<dbReference type="EMBL" id="QFXD01000309">
    <property type="protein sequence ID" value="RDH84223.1"/>
    <property type="molecule type" value="Genomic_DNA"/>
</dbReference>
<accession>A0A370DHB0</accession>
<feature type="transmembrane region" description="Helical" evidence="6">
    <location>
        <begin position="214"/>
        <end position="232"/>
    </location>
</feature>
<dbReference type="InterPro" id="IPR004869">
    <property type="entry name" value="MMPL_dom"/>
</dbReference>
<comment type="caution">
    <text evidence="8">The sequence shown here is derived from an EMBL/GenBank/DDBJ whole genome shotgun (WGS) entry which is preliminary data.</text>
</comment>
<reference evidence="8 9" key="1">
    <citation type="journal article" date="2018" name="ISME J.">
        <title>Endosymbiont genomes yield clues of tubeworm success.</title>
        <authorList>
            <person name="Li Y."/>
            <person name="Liles M.R."/>
            <person name="Halanych K.M."/>
        </authorList>
    </citation>
    <scope>NUCLEOTIDE SEQUENCE [LARGE SCALE GENOMIC DNA]</scope>
    <source>
        <strain evidence="8">A1422</strain>
    </source>
</reference>
<feature type="domain" description="SSD" evidence="7">
    <location>
        <begin position="238"/>
        <end position="364"/>
    </location>
</feature>
<evidence type="ECO:0000259" key="7">
    <source>
        <dbReference type="PROSITE" id="PS50156"/>
    </source>
</evidence>
<feature type="transmembrane region" description="Helical" evidence="6">
    <location>
        <begin position="239"/>
        <end position="259"/>
    </location>
</feature>
<dbReference type="Gene3D" id="1.20.1640.10">
    <property type="entry name" value="Multidrug efflux transporter AcrB transmembrane domain"/>
    <property type="match status" value="2"/>
</dbReference>
<keyword evidence="2" id="KW-1003">Cell membrane</keyword>
<evidence type="ECO:0000256" key="2">
    <source>
        <dbReference type="ARBA" id="ARBA00022475"/>
    </source>
</evidence>
<evidence type="ECO:0000313" key="8">
    <source>
        <dbReference type="EMBL" id="RDH84223.1"/>
    </source>
</evidence>
<keyword evidence="4 6" id="KW-1133">Transmembrane helix</keyword>
<feature type="transmembrane region" description="Helical" evidence="6">
    <location>
        <begin position="598"/>
        <end position="616"/>
    </location>
</feature>
<dbReference type="InterPro" id="IPR000731">
    <property type="entry name" value="SSD"/>
</dbReference>
<dbReference type="GO" id="GO:0005886">
    <property type="term" value="C:plasma membrane"/>
    <property type="evidence" value="ECO:0007669"/>
    <property type="project" value="UniProtKB-SubCell"/>
</dbReference>
<evidence type="ECO:0000256" key="1">
    <source>
        <dbReference type="ARBA" id="ARBA00004651"/>
    </source>
</evidence>
<dbReference type="PROSITE" id="PS50156">
    <property type="entry name" value="SSD"/>
    <property type="match status" value="2"/>
</dbReference>
<keyword evidence="5 6" id="KW-0472">Membrane</keyword>
<dbReference type="Proteomes" id="UP000255508">
    <property type="component" value="Unassembled WGS sequence"/>
</dbReference>
<feature type="transmembrane region" description="Helical" evidence="6">
    <location>
        <begin position="399"/>
        <end position="417"/>
    </location>
</feature>
<feature type="domain" description="SSD" evidence="7">
    <location>
        <begin position="619"/>
        <end position="745"/>
    </location>
</feature>
<evidence type="ECO:0000256" key="3">
    <source>
        <dbReference type="ARBA" id="ARBA00022692"/>
    </source>
</evidence>
<feature type="transmembrane region" description="Helical" evidence="6">
    <location>
        <begin position="717"/>
        <end position="738"/>
    </location>
</feature>
<dbReference type="InterPro" id="IPR050545">
    <property type="entry name" value="Mycobact_MmpL"/>
</dbReference>
<dbReference type="PANTHER" id="PTHR33406">
    <property type="entry name" value="MEMBRANE PROTEIN MJ1562-RELATED"/>
    <property type="match status" value="1"/>
</dbReference>
<dbReference type="Pfam" id="PF03176">
    <property type="entry name" value="MMPL"/>
    <property type="match status" value="2"/>
</dbReference>
<comment type="subcellular location">
    <subcellularLocation>
        <location evidence="1">Cell membrane</location>
        <topology evidence="1">Multi-pass membrane protein</topology>
    </subcellularLocation>
</comment>
<evidence type="ECO:0000256" key="5">
    <source>
        <dbReference type="ARBA" id="ARBA00023136"/>
    </source>
</evidence>
<evidence type="ECO:0000256" key="4">
    <source>
        <dbReference type="ARBA" id="ARBA00022989"/>
    </source>
</evidence>
<feature type="transmembrane region" description="Helical" evidence="6">
    <location>
        <begin position="265"/>
        <end position="290"/>
    </location>
</feature>
<feature type="transmembrane region" description="Helical" evidence="6">
    <location>
        <begin position="310"/>
        <end position="329"/>
    </location>
</feature>
<organism evidence="8 9">
    <name type="scientific">endosymbiont of Lamellibrachia luymesi</name>
    <dbReference type="NCBI Taxonomy" id="2200907"/>
    <lineage>
        <taxon>Bacteria</taxon>
        <taxon>Pseudomonadati</taxon>
        <taxon>Pseudomonadota</taxon>
        <taxon>Gammaproteobacteria</taxon>
        <taxon>sulfur-oxidizing symbionts</taxon>
    </lineage>
</organism>